<dbReference type="HOGENOM" id="CLU_055211_0_1_1"/>
<dbReference type="GO" id="GO:0003676">
    <property type="term" value="F:nucleic acid binding"/>
    <property type="evidence" value="ECO:0007669"/>
    <property type="project" value="InterPro"/>
</dbReference>
<protein>
    <submittedName>
        <fullName evidence="2">Uncharacterized protein AlNc14C532G12072</fullName>
    </submittedName>
</protein>
<gene>
    <name evidence="2" type="primary">AlNc14C532G12072</name>
    <name evidence="2" type="ORF">ALNC14_135720</name>
</gene>
<reference evidence="2" key="2">
    <citation type="submission" date="2011-02" db="EMBL/GenBank/DDBJ databases">
        <authorList>
            <person name="MacLean D."/>
        </authorList>
    </citation>
    <scope>NUCLEOTIDE SEQUENCE</scope>
</reference>
<feature type="domain" description="Tc1-like transposase DDE" evidence="1">
    <location>
        <begin position="63"/>
        <end position="180"/>
    </location>
</feature>
<dbReference type="InterPro" id="IPR036397">
    <property type="entry name" value="RNaseH_sf"/>
</dbReference>
<evidence type="ECO:0000313" key="2">
    <source>
        <dbReference type="EMBL" id="CCA27428.1"/>
    </source>
</evidence>
<name>F0X0Y2_9STRA</name>
<organism evidence="2">
    <name type="scientific">Albugo laibachii Nc14</name>
    <dbReference type="NCBI Taxonomy" id="890382"/>
    <lineage>
        <taxon>Eukaryota</taxon>
        <taxon>Sar</taxon>
        <taxon>Stramenopiles</taxon>
        <taxon>Oomycota</taxon>
        <taxon>Peronosporomycetes</taxon>
        <taxon>Albuginales</taxon>
        <taxon>Albuginaceae</taxon>
        <taxon>Albugo</taxon>
    </lineage>
</organism>
<accession>F0X0Y2</accession>
<dbReference type="Gene3D" id="3.30.420.10">
    <property type="entry name" value="Ribonuclease H-like superfamily/Ribonuclease H"/>
    <property type="match status" value="1"/>
</dbReference>
<dbReference type="EMBL" id="FR824564">
    <property type="protein sequence ID" value="CCA27428.1"/>
    <property type="molecule type" value="Genomic_DNA"/>
</dbReference>
<sequence>MAALLDDEFSGTMSPETVRRSLSGACFTHKKTHRDKDYRNSILNKEKRRQYVVELYRQIGMGKSKSEERAVENNTTGKGKNIHVIACVSERGLEYHESRFVSFKAVDCNAFIERLLHHIAQSDDINEIVLVVDSAQCHYSVENIMRDDDFDAATILKLGPYSPMLNPIENVFSTYKSAVKCFLARNRAATRQVPPSSTIVEQRSRFLEIAADLILREVMTVKLCSSCSRHTAAYHVMVWMGLTCL</sequence>
<reference evidence="2" key="1">
    <citation type="journal article" date="2011" name="PLoS Biol.">
        <title>Gene gain and loss during evolution of obligate parasitism in the white rust pathogen of Arabidopsis thaliana.</title>
        <authorList>
            <person name="Kemen E."/>
            <person name="Gardiner A."/>
            <person name="Schultz-Larsen T."/>
            <person name="Kemen A.C."/>
            <person name="Balmuth A.L."/>
            <person name="Robert-Seilaniantz A."/>
            <person name="Bailey K."/>
            <person name="Holub E."/>
            <person name="Studholme D.J."/>
            <person name="Maclean D."/>
            <person name="Jones J.D."/>
        </authorList>
    </citation>
    <scope>NUCLEOTIDE SEQUENCE</scope>
</reference>
<evidence type="ECO:0000259" key="1">
    <source>
        <dbReference type="Pfam" id="PF13358"/>
    </source>
</evidence>
<dbReference type="InterPro" id="IPR038717">
    <property type="entry name" value="Tc1-like_DDE_dom"/>
</dbReference>
<dbReference type="Pfam" id="PF13358">
    <property type="entry name" value="DDE_3"/>
    <property type="match status" value="1"/>
</dbReference>
<proteinExistence type="predicted"/>
<dbReference type="AlphaFoldDB" id="F0X0Y2"/>